<reference evidence="2 3" key="1">
    <citation type="submission" date="2013-11" db="EMBL/GenBank/DDBJ databases">
        <title>The Genome Sequence of Phytophthora parasitica P1976.</title>
        <authorList>
            <consortium name="The Broad Institute Genomics Platform"/>
            <person name="Russ C."/>
            <person name="Tyler B."/>
            <person name="Panabieres F."/>
            <person name="Shan W."/>
            <person name="Tripathy S."/>
            <person name="Grunwald N."/>
            <person name="Machado M."/>
            <person name="Johnson C.S."/>
            <person name="Walker B."/>
            <person name="Young S."/>
            <person name="Zeng Q."/>
            <person name="Gargeya S."/>
            <person name="Fitzgerald M."/>
            <person name="Haas B."/>
            <person name="Abouelleil A."/>
            <person name="Allen A.W."/>
            <person name="Alvarado L."/>
            <person name="Arachchi H.M."/>
            <person name="Berlin A.M."/>
            <person name="Chapman S.B."/>
            <person name="Gainer-Dewar J."/>
            <person name="Goldberg J."/>
            <person name="Griggs A."/>
            <person name="Gujja S."/>
            <person name="Hansen M."/>
            <person name="Howarth C."/>
            <person name="Imamovic A."/>
            <person name="Ireland A."/>
            <person name="Larimer J."/>
            <person name="McCowan C."/>
            <person name="Murphy C."/>
            <person name="Pearson M."/>
            <person name="Poon T.W."/>
            <person name="Priest M."/>
            <person name="Roberts A."/>
            <person name="Saif S."/>
            <person name="Shea T."/>
            <person name="Sisk P."/>
            <person name="Sykes S."/>
            <person name="Wortman J."/>
            <person name="Nusbaum C."/>
            <person name="Birren B."/>
        </authorList>
    </citation>
    <scope>NUCLEOTIDE SEQUENCE [LARGE SCALE GENOMIC DNA]</scope>
    <source>
        <strain evidence="2 3">P1976</strain>
    </source>
</reference>
<feature type="compositionally biased region" description="Low complexity" evidence="1">
    <location>
        <begin position="273"/>
        <end position="286"/>
    </location>
</feature>
<comment type="caution">
    <text evidence="2">The sequence shown here is derived from an EMBL/GenBank/DDBJ whole genome shotgun (WGS) entry which is preliminary data.</text>
</comment>
<evidence type="ECO:0000313" key="2">
    <source>
        <dbReference type="EMBL" id="ETO66081.1"/>
    </source>
</evidence>
<accession>A0A080ZHH0</accession>
<dbReference type="EMBL" id="ANJA01003100">
    <property type="protein sequence ID" value="ETO66081.1"/>
    <property type="molecule type" value="Genomic_DNA"/>
</dbReference>
<feature type="region of interest" description="Disordered" evidence="1">
    <location>
        <begin position="273"/>
        <end position="293"/>
    </location>
</feature>
<protein>
    <submittedName>
        <fullName evidence="2">Uncharacterized protein</fullName>
    </submittedName>
</protein>
<sequence length="343" mass="38748">MIEKRQCIYAMRRKKARELRSEVRKLEFQIAMLKSPVVATSDKKLRKATAEQAELLAIGRNNQLQVAKAQSAISGCMGDYDSYPLHSKIRLSDDWDQRRATLLSIREEKLRAAYDFVMDPTGLLDDEGTRYADEMFETDDGDWCCIRFETIQFPNVESIEQVFDAVMSYFKNTELLISERPGNFAVRDDYECLEGGITNSRVIATNSTGITMEASTLVISQLLNEGDARFGGEQIGIIAIDSVDEDKLFPWVSTERVRQDGTGAIVLTASRSCDASDGSSSTGSTSSEEDNEVTVTMRRATYVKLYQPDFPLSEEEQQDLRDGFTHAGEFMRKAIRRIVYNQH</sequence>
<organism evidence="2 3">
    <name type="scientific">Phytophthora nicotianae P1976</name>
    <dbReference type="NCBI Taxonomy" id="1317066"/>
    <lineage>
        <taxon>Eukaryota</taxon>
        <taxon>Sar</taxon>
        <taxon>Stramenopiles</taxon>
        <taxon>Oomycota</taxon>
        <taxon>Peronosporomycetes</taxon>
        <taxon>Peronosporales</taxon>
        <taxon>Peronosporaceae</taxon>
        <taxon>Phytophthora</taxon>
    </lineage>
</organism>
<dbReference type="OrthoDB" id="119517at2759"/>
<proteinExistence type="predicted"/>
<dbReference type="Proteomes" id="UP000028582">
    <property type="component" value="Unassembled WGS sequence"/>
</dbReference>
<name>A0A080ZHH0_PHYNI</name>
<evidence type="ECO:0000256" key="1">
    <source>
        <dbReference type="SAM" id="MobiDB-lite"/>
    </source>
</evidence>
<dbReference type="AlphaFoldDB" id="A0A080ZHH0"/>
<evidence type="ECO:0000313" key="3">
    <source>
        <dbReference type="Proteomes" id="UP000028582"/>
    </source>
</evidence>
<gene>
    <name evidence="2" type="ORF">F444_16668</name>
</gene>